<feature type="domain" description="DUF4132" evidence="1">
    <location>
        <begin position="694"/>
        <end position="876"/>
    </location>
</feature>
<evidence type="ECO:0000259" key="1">
    <source>
        <dbReference type="Pfam" id="PF13569"/>
    </source>
</evidence>
<accession>A0ABX0LDC5</accession>
<organism evidence="2 3">
    <name type="scientific">Massilia rubra</name>
    <dbReference type="NCBI Taxonomy" id="2607910"/>
    <lineage>
        <taxon>Bacteria</taxon>
        <taxon>Pseudomonadati</taxon>
        <taxon>Pseudomonadota</taxon>
        <taxon>Betaproteobacteria</taxon>
        <taxon>Burkholderiales</taxon>
        <taxon>Oxalobacteraceae</taxon>
        <taxon>Telluria group</taxon>
        <taxon>Massilia</taxon>
    </lineage>
</organism>
<evidence type="ECO:0000313" key="3">
    <source>
        <dbReference type="Proteomes" id="UP000785613"/>
    </source>
</evidence>
<dbReference type="RefSeq" id="WP_167222002.1">
    <property type="nucleotide sequence ID" value="NZ_VUYU01000002.1"/>
</dbReference>
<dbReference type="InterPro" id="IPR025406">
    <property type="entry name" value="DUF4132"/>
</dbReference>
<dbReference type="Pfam" id="PF13569">
    <property type="entry name" value="DUF4132"/>
    <property type="match status" value="1"/>
</dbReference>
<reference evidence="2 3" key="1">
    <citation type="submission" date="2019-09" db="EMBL/GenBank/DDBJ databases">
        <title>Taxonomy of Antarctic Massilia spp.: description of Massilia rubra sp. nov., Massilia aquatica sp. nov., Massilia mucilaginosa sp. nov., Massilia frigida sp. nov. isolated from streams, lakes and regoliths.</title>
        <authorList>
            <person name="Holochova P."/>
            <person name="Sedlacek I."/>
            <person name="Kralova S."/>
            <person name="Maslanova I."/>
            <person name="Busse H.-J."/>
            <person name="Stankova E."/>
            <person name="Vrbovska V."/>
            <person name="Kovarovic V."/>
            <person name="Bartak M."/>
            <person name="Svec P."/>
            <person name="Pantucek R."/>
        </authorList>
    </citation>
    <scope>NUCLEOTIDE SEQUENCE [LARGE SCALE GENOMIC DNA]</scope>
    <source>
        <strain evidence="2 3">CCM 8692</strain>
    </source>
</reference>
<dbReference type="Proteomes" id="UP000785613">
    <property type="component" value="Unassembled WGS sequence"/>
</dbReference>
<sequence length="961" mass="105875">MNEQEQTVNATLLSTKPLNEIGIKAYGEDALAREIGERFENGREQEVIAFIQQCDRYVLKKLVHVEPEHAVWRRSSQLWLRFFRLTAPRHIQFPEPYPHARQRDAAFSHELRAISTTLIAAAVAGSGAGSPEEAATFVLDNIIEMLPYDGMPRDEALGLLAWNQELRALNGTAQDDFDRNRTRLMRCLSDPADLLAYASQHERYFDDAIVLHRHRSDDQPRRTRWLAWHAFFHGHPERFDKHQQDIVDPALILWRWPQATQELRLAMAETLLDTLYRGDKSDRPVFLKAIDQLMADNQPLFATLMVEKSYLFSGRVATLIWQKQYPGLLPALLPTILESYHSLDEYRDTLRPMLSRQPELALTIPGASMEKILPLLTTDIVRTLLPVLGTVIAKSTSKALGAAMVKAAKKLTIDDIAGSGWLAIRNKNLRKVCKDILQAHPDKAGAAPLLASLEAAEAGAAAIVAARAPAPAAPFTSELERIEFEASVIKRLSVAIAQVDNAETLALFQPLSEHAARTALHLAATSTEALPPLATDLLAQLSPENRARLSQRLAETWIGNDGEPKMRWMLRLAASGADDRIVDLLSATVFAWGKTRKQRAVVAVEQLELIDSPYALARVLEISESRKVKGMVVDAAAYALRAAAARRKLSLGDLLDELTPDFGLGQGITLTVGAQSYQVVLQGDLSLRLVDAKGKASKSLPANKDDSLKEAWEAAASQFKILSASLKAVAKLQAPRMLAAFVTARSWTAPRWTQLFLDHPLLKIMGRSLIWQTDGASGVSFRIAEDFSLLQANDEVVTLPPDAHVTLWHPATARAGELAAWRSNFADYELTPLIDQTGAPAELPPAASMTAERLLAPAGLTVFQEHYAAIASKCGYRQGPVGDGPSIDWHEWPLPAAQLEVRLENGFCSPYMDIGTPIEVHGIEVRALGGGYKLVAPASLPKALLATLWSHLQLLEAKRVA</sequence>
<keyword evidence="3" id="KW-1185">Reference proteome</keyword>
<name>A0ABX0LDC5_9BURK</name>
<evidence type="ECO:0000313" key="2">
    <source>
        <dbReference type="EMBL" id="NHZ32863.1"/>
    </source>
</evidence>
<comment type="caution">
    <text evidence="2">The sequence shown here is derived from an EMBL/GenBank/DDBJ whole genome shotgun (WGS) entry which is preliminary data.</text>
</comment>
<protein>
    <submittedName>
        <fullName evidence="2">DUF4132 domain-containing protein</fullName>
    </submittedName>
</protein>
<dbReference type="EMBL" id="VUYU01000002">
    <property type="protein sequence ID" value="NHZ32863.1"/>
    <property type="molecule type" value="Genomic_DNA"/>
</dbReference>
<gene>
    <name evidence="2" type="ORF">F0185_04565</name>
</gene>
<proteinExistence type="predicted"/>